<gene>
    <name evidence="2" type="ORF">Q5761_03455</name>
</gene>
<keyword evidence="1" id="KW-0472">Membrane</keyword>
<organism evidence="2 3">
    <name type="scientific">Thermaerobacter composti</name>
    <dbReference type="NCBI Taxonomy" id="554949"/>
    <lineage>
        <taxon>Bacteria</taxon>
        <taxon>Bacillati</taxon>
        <taxon>Bacillota</taxon>
        <taxon>Clostridia</taxon>
        <taxon>Eubacteriales</taxon>
        <taxon>Clostridiales Family XVII. Incertae Sedis</taxon>
        <taxon>Thermaerobacter</taxon>
    </lineage>
</organism>
<sequence length="63" mass="7327">MIRFWRVLIKALRQHRIDRPTPEDVLSNAEKALLRETLLVAAGITVVGFVLGLWWLIEASMRR</sequence>
<proteinExistence type="predicted"/>
<dbReference type="Proteomes" id="UP001304683">
    <property type="component" value="Chromosome"/>
</dbReference>
<evidence type="ECO:0000313" key="3">
    <source>
        <dbReference type="Proteomes" id="UP001304683"/>
    </source>
</evidence>
<keyword evidence="3" id="KW-1185">Reference proteome</keyword>
<dbReference type="RefSeq" id="WP_318751222.1">
    <property type="nucleotide sequence ID" value="NZ_CP132508.1"/>
</dbReference>
<accession>A0ABZ0QRS2</accession>
<dbReference type="EMBL" id="CP132508">
    <property type="protein sequence ID" value="WPD19733.1"/>
    <property type="molecule type" value="Genomic_DNA"/>
</dbReference>
<evidence type="ECO:0000313" key="2">
    <source>
        <dbReference type="EMBL" id="WPD19733.1"/>
    </source>
</evidence>
<feature type="transmembrane region" description="Helical" evidence="1">
    <location>
        <begin position="38"/>
        <end position="57"/>
    </location>
</feature>
<evidence type="ECO:0000256" key="1">
    <source>
        <dbReference type="SAM" id="Phobius"/>
    </source>
</evidence>
<reference evidence="2 3" key="1">
    <citation type="submission" date="2023-08" db="EMBL/GenBank/DDBJ databases">
        <title>Genome sequence of Thermaerobacter compostii strain Ins1, a spore-forming filamentous bacterium isolated from a deep geothermal reservoir.</title>
        <authorList>
            <person name="Bregnard D."/>
            <person name="Gonzalez D."/>
            <person name="Junier P."/>
        </authorList>
    </citation>
    <scope>NUCLEOTIDE SEQUENCE [LARGE SCALE GENOMIC DNA]</scope>
    <source>
        <strain evidence="2 3">Ins1</strain>
    </source>
</reference>
<keyword evidence="1" id="KW-0812">Transmembrane</keyword>
<name>A0ABZ0QRS2_9FIRM</name>
<keyword evidence="1" id="KW-1133">Transmembrane helix</keyword>
<protein>
    <submittedName>
        <fullName evidence="2">Uncharacterized protein</fullName>
    </submittedName>
</protein>